<dbReference type="GO" id="GO:0052621">
    <property type="term" value="F:diguanylate cyclase activity"/>
    <property type="evidence" value="ECO:0007669"/>
    <property type="project" value="TreeGrafter"/>
</dbReference>
<dbReference type="CDD" id="cd01949">
    <property type="entry name" value="GGDEF"/>
    <property type="match status" value="1"/>
</dbReference>
<dbReference type="SUPFAM" id="SSF55073">
    <property type="entry name" value="Nucleotide cyclase"/>
    <property type="match status" value="1"/>
</dbReference>
<dbReference type="InterPro" id="IPR043128">
    <property type="entry name" value="Rev_trsase/Diguanyl_cyclase"/>
</dbReference>
<dbReference type="EMBL" id="FNZU01000016">
    <property type="protein sequence ID" value="SEL27712.1"/>
    <property type="molecule type" value="Genomic_DNA"/>
</dbReference>
<feature type="domain" description="GGDEF" evidence="2">
    <location>
        <begin position="231"/>
        <end position="336"/>
    </location>
</feature>
<dbReference type="InterPro" id="IPR029787">
    <property type="entry name" value="Nucleotide_cyclase"/>
</dbReference>
<evidence type="ECO:0000313" key="4">
    <source>
        <dbReference type="Proteomes" id="UP000199081"/>
    </source>
</evidence>
<dbReference type="InterPro" id="IPR050469">
    <property type="entry name" value="Diguanylate_Cyclase"/>
</dbReference>
<dbReference type="GO" id="GO:0005886">
    <property type="term" value="C:plasma membrane"/>
    <property type="evidence" value="ECO:0007669"/>
    <property type="project" value="TreeGrafter"/>
</dbReference>
<dbReference type="RefSeq" id="WP_091482727.1">
    <property type="nucleotide sequence ID" value="NZ_BJYC01000019.1"/>
</dbReference>
<dbReference type="PANTHER" id="PTHR45138">
    <property type="entry name" value="REGULATORY COMPONENTS OF SENSORY TRANSDUCTION SYSTEM"/>
    <property type="match status" value="1"/>
</dbReference>
<keyword evidence="1" id="KW-0812">Transmembrane</keyword>
<dbReference type="AlphaFoldDB" id="A0A1H7NW12"/>
<accession>A0A1H7NW12</accession>
<dbReference type="GO" id="GO:0043709">
    <property type="term" value="P:cell adhesion involved in single-species biofilm formation"/>
    <property type="evidence" value="ECO:0007669"/>
    <property type="project" value="TreeGrafter"/>
</dbReference>
<gene>
    <name evidence="3" type="ORF">SAMN04488099_11626</name>
</gene>
<protein>
    <submittedName>
        <fullName evidence="3">Diguanylate cyclase</fullName>
    </submittedName>
</protein>
<dbReference type="SMART" id="SM00267">
    <property type="entry name" value="GGDEF"/>
    <property type="match status" value="1"/>
</dbReference>
<feature type="transmembrane region" description="Helical" evidence="1">
    <location>
        <begin position="45"/>
        <end position="62"/>
    </location>
</feature>
<feature type="transmembrane region" description="Helical" evidence="1">
    <location>
        <begin position="165"/>
        <end position="187"/>
    </location>
</feature>
<dbReference type="Pfam" id="PF00990">
    <property type="entry name" value="GGDEF"/>
    <property type="match status" value="1"/>
</dbReference>
<feature type="transmembrane region" description="Helical" evidence="1">
    <location>
        <begin position="135"/>
        <end position="153"/>
    </location>
</feature>
<keyword evidence="4" id="KW-1185">Reference proteome</keyword>
<feature type="transmembrane region" description="Helical" evidence="1">
    <location>
        <begin position="7"/>
        <end position="25"/>
    </location>
</feature>
<evidence type="ECO:0000256" key="1">
    <source>
        <dbReference type="SAM" id="Phobius"/>
    </source>
</evidence>
<keyword evidence="1" id="KW-0472">Membrane</keyword>
<dbReference type="PROSITE" id="PS50887">
    <property type="entry name" value="GGDEF"/>
    <property type="match status" value="1"/>
</dbReference>
<reference evidence="4" key="1">
    <citation type="submission" date="2016-10" db="EMBL/GenBank/DDBJ databases">
        <authorList>
            <person name="Varghese N."/>
            <person name="Submissions S."/>
        </authorList>
    </citation>
    <scope>NUCLEOTIDE SEQUENCE [LARGE SCALE GENOMIC DNA]</scope>
    <source>
        <strain evidence="4">DSM 19183</strain>
    </source>
</reference>
<dbReference type="NCBIfam" id="TIGR00254">
    <property type="entry name" value="GGDEF"/>
    <property type="match status" value="1"/>
</dbReference>
<dbReference type="STRING" id="426702.SAMN04488099_11626"/>
<keyword evidence="1" id="KW-1133">Transmembrane helix</keyword>
<feature type="transmembrane region" description="Helical" evidence="1">
    <location>
        <begin position="74"/>
        <end position="100"/>
    </location>
</feature>
<name>A0A1H7NW12_9LACT</name>
<proteinExistence type="predicted"/>
<dbReference type="Gene3D" id="3.30.70.270">
    <property type="match status" value="1"/>
</dbReference>
<feature type="transmembrane region" description="Helical" evidence="1">
    <location>
        <begin position="106"/>
        <end position="123"/>
    </location>
</feature>
<dbReference type="PANTHER" id="PTHR45138:SF9">
    <property type="entry name" value="DIGUANYLATE CYCLASE DGCM-RELATED"/>
    <property type="match status" value="1"/>
</dbReference>
<evidence type="ECO:0000313" key="3">
    <source>
        <dbReference type="EMBL" id="SEL27712.1"/>
    </source>
</evidence>
<dbReference type="GO" id="GO:1902201">
    <property type="term" value="P:negative regulation of bacterial-type flagellum-dependent cell motility"/>
    <property type="evidence" value="ECO:0007669"/>
    <property type="project" value="TreeGrafter"/>
</dbReference>
<dbReference type="Proteomes" id="UP000199081">
    <property type="component" value="Unassembled WGS sequence"/>
</dbReference>
<evidence type="ECO:0000259" key="2">
    <source>
        <dbReference type="PROSITE" id="PS50887"/>
    </source>
</evidence>
<organism evidence="3 4">
    <name type="scientific">Alkalibacterium pelagium</name>
    <dbReference type="NCBI Taxonomy" id="426702"/>
    <lineage>
        <taxon>Bacteria</taxon>
        <taxon>Bacillati</taxon>
        <taxon>Bacillota</taxon>
        <taxon>Bacilli</taxon>
        <taxon>Lactobacillales</taxon>
        <taxon>Carnobacteriaceae</taxon>
        <taxon>Alkalibacterium</taxon>
    </lineage>
</organism>
<sequence length="336" mass="37635">MYSLLEDLIINLSLVISLLFIFMKIRWSRNQRKQSFKLTGMLDGLLGGVMGIVLMHFSVALSQDTIVDFRFIPVILMFLFSGKEAAGVTTVIIGLARFFFGVSASAWSTLLVSIILLMGLMLINRLWTEKDSLRLKGTCMIILATVLYASTYIVNVEEITWTSPILIGFYILSVTGGLFSIFLMNYLRLSEYLLRKYEIESSIDFLTGLKNVRTYNEIIDRYSQKVKEQGSSLSMAMIDIDHFKSLNDEYGHTAGDFVLVELAKLFEDMLGEDAYVFRKGGEEFAALFPSASLGKVITLMEGCRKRVAVTPFEVSVSATVFTSISVGISQYPSTVD</sequence>
<dbReference type="OrthoDB" id="9759607at2"/>
<dbReference type="InterPro" id="IPR000160">
    <property type="entry name" value="GGDEF_dom"/>
</dbReference>